<evidence type="ECO:0000259" key="1">
    <source>
        <dbReference type="PROSITE" id="PS50801"/>
    </source>
</evidence>
<dbReference type="InterPro" id="IPR058548">
    <property type="entry name" value="MlaB-like_STAS"/>
</dbReference>
<dbReference type="Gene3D" id="3.30.750.24">
    <property type="entry name" value="STAS domain"/>
    <property type="match status" value="1"/>
</dbReference>
<dbReference type="SUPFAM" id="SSF52091">
    <property type="entry name" value="SpoIIaa-like"/>
    <property type="match status" value="1"/>
</dbReference>
<protein>
    <submittedName>
        <fullName evidence="2">STAS domain-containing protein</fullName>
    </submittedName>
</protein>
<dbReference type="EMBL" id="JACMYC010000011">
    <property type="protein sequence ID" value="MBC2961853.1"/>
    <property type="molecule type" value="Genomic_DNA"/>
</dbReference>
<keyword evidence="3" id="KW-1185">Reference proteome</keyword>
<dbReference type="PROSITE" id="PS50801">
    <property type="entry name" value="STAS"/>
    <property type="match status" value="1"/>
</dbReference>
<dbReference type="Proteomes" id="UP000604001">
    <property type="component" value="Unassembled WGS sequence"/>
</dbReference>
<accession>A0ABR6UCJ3</accession>
<dbReference type="InterPro" id="IPR036513">
    <property type="entry name" value="STAS_dom_sf"/>
</dbReference>
<evidence type="ECO:0000313" key="3">
    <source>
        <dbReference type="Proteomes" id="UP000604001"/>
    </source>
</evidence>
<name>A0ABR6UCJ3_9ACTN</name>
<evidence type="ECO:0000313" key="2">
    <source>
        <dbReference type="EMBL" id="MBC2961853.1"/>
    </source>
</evidence>
<organism evidence="2 3">
    <name type="scientific">Nocardioides deserti</name>
    <dbReference type="NCBI Taxonomy" id="1588644"/>
    <lineage>
        <taxon>Bacteria</taxon>
        <taxon>Bacillati</taxon>
        <taxon>Actinomycetota</taxon>
        <taxon>Actinomycetes</taxon>
        <taxon>Propionibacteriales</taxon>
        <taxon>Nocardioidaceae</taxon>
        <taxon>Nocardioides</taxon>
    </lineage>
</organism>
<proteinExistence type="predicted"/>
<gene>
    <name evidence="2" type="ORF">H7344_16250</name>
</gene>
<sequence length="108" mass="10980">MDGRSLTFAARGDVLCVAGSVDEDIVHVLQERLADFVAAHRGDVVWVQVDEVDFLPSAGIGALVAAQGAALRAGGLLTLVAAPGTLAARVFGLMGIEHDAALPSSDTG</sequence>
<dbReference type="CDD" id="cd07043">
    <property type="entry name" value="STAS_anti-anti-sigma_factors"/>
    <property type="match status" value="1"/>
</dbReference>
<feature type="domain" description="STAS" evidence="1">
    <location>
        <begin position="14"/>
        <end position="108"/>
    </location>
</feature>
<reference evidence="2 3" key="1">
    <citation type="submission" date="2020-08" db="EMBL/GenBank/DDBJ databases">
        <title>novel species in genus Nocardioides.</title>
        <authorList>
            <person name="Zhang G."/>
        </authorList>
    </citation>
    <scope>NUCLEOTIDE SEQUENCE [LARGE SCALE GENOMIC DNA]</scope>
    <source>
        <strain evidence="2 3">SC8A-24</strain>
    </source>
</reference>
<dbReference type="Pfam" id="PF13466">
    <property type="entry name" value="STAS_2"/>
    <property type="match status" value="1"/>
</dbReference>
<dbReference type="InterPro" id="IPR002645">
    <property type="entry name" value="STAS_dom"/>
</dbReference>
<comment type="caution">
    <text evidence="2">The sequence shown here is derived from an EMBL/GenBank/DDBJ whole genome shotgun (WGS) entry which is preliminary data.</text>
</comment>
<dbReference type="RefSeq" id="WP_186347048.1">
    <property type="nucleotide sequence ID" value="NZ_BMMR01000009.1"/>
</dbReference>